<keyword evidence="2" id="KW-0547">Nucleotide-binding</keyword>
<dbReference type="SUPFAM" id="SSF56112">
    <property type="entry name" value="Protein kinase-like (PK-like)"/>
    <property type="match status" value="1"/>
</dbReference>
<name>A0ABD3MV48_9STRA</name>
<feature type="region of interest" description="Disordered" evidence="5">
    <location>
        <begin position="748"/>
        <end position="786"/>
    </location>
</feature>
<dbReference type="PROSITE" id="PS00108">
    <property type="entry name" value="PROTEIN_KINASE_ST"/>
    <property type="match status" value="1"/>
</dbReference>
<dbReference type="InterPro" id="IPR022708">
    <property type="entry name" value="Atg1-like_tMIT"/>
</dbReference>
<keyword evidence="1" id="KW-0808">Transferase</keyword>
<dbReference type="GO" id="GO:0016301">
    <property type="term" value="F:kinase activity"/>
    <property type="evidence" value="ECO:0007669"/>
    <property type="project" value="UniProtKB-KW"/>
</dbReference>
<dbReference type="PROSITE" id="PS50011">
    <property type="entry name" value="PROTEIN_KINASE_DOM"/>
    <property type="match status" value="1"/>
</dbReference>
<feature type="compositionally biased region" description="Polar residues" evidence="5">
    <location>
        <begin position="1011"/>
        <end position="1020"/>
    </location>
</feature>
<evidence type="ECO:0000313" key="8">
    <source>
        <dbReference type="Proteomes" id="UP001530293"/>
    </source>
</evidence>
<feature type="region of interest" description="Disordered" evidence="5">
    <location>
        <begin position="1006"/>
        <end position="1029"/>
    </location>
</feature>
<keyword evidence="4" id="KW-0067">ATP-binding</keyword>
<dbReference type="AlphaFoldDB" id="A0ABD3MV48"/>
<dbReference type="Pfam" id="PF00069">
    <property type="entry name" value="Pkinase"/>
    <property type="match status" value="1"/>
</dbReference>
<feature type="region of interest" description="Disordered" evidence="5">
    <location>
        <begin position="398"/>
        <end position="420"/>
    </location>
</feature>
<evidence type="ECO:0000256" key="4">
    <source>
        <dbReference type="ARBA" id="ARBA00022840"/>
    </source>
</evidence>
<feature type="compositionally biased region" description="Polar residues" evidence="5">
    <location>
        <begin position="767"/>
        <end position="786"/>
    </location>
</feature>
<proteinExistence type="predicted"/>
<dbReference type="InterPro" id="IPR008271">
    <property type="entry name" value="Ser/Thr_kinase_AS"/>
</dbReference>
<evidence type="ECO:0000256" key="1">
    <source>
        <dbReference type="ARBA" id="ARBA00022679"/>
    </source>
</evidence>
<dbReference type="InterPro" id="IPR000719">
    <property type="entry name" value="Prot_kinase_dom"/>
</dbReference>
<sequence>MSHMIDQSVSMSTAGLANNNNVKVAAGYVLGERLGSGSFATVYKGIRLAEYEQAIESRSSSAPIPSNATAAIKVISRASKKLTKKVLENLDMEIAILRTYRHPNIVCLHEVQKTDRHFYLVLEYCGGGDLQRLIRTRKTGRLSERLCRRLVRDLSAGLGFLWGKELVHRDIKPQNLLLTGPLPPEEEADNPPREDAKSALRGFTGERFMLKIADFGFARHLTGVDLAETMCGSPLYMAPEILSGEKYDAKADLWSVGSVLFEMVAGVTPFHGENHLDLLRNIKTKAVRLPANVRISSEFVNLLKLLLDRKPHNRADFNKFFEASEALVALGCNGTPAVPPEKSTNIQRASSLPSGSGQRIVERDVCAQMNLCAISENEGTGESYHQGNASLSTVATTETDNNRPVHQPQPGGNTVSSMATSQSNAMNVMVHVRPDHMNKPGVVTPPFNPVSATQPPPALTYGLPGAGRQQHGARPSIFAPLQGSPNLSPYTIPAAVPCPPVFLLGGTPTDSFPRPISLTQPKPAPYQRDGALAPITQQQRMIGHQTYMNNADRRNSSPKVSTHESSDSEFVMVEHSSCRSKPGSGRNSPSTSIGGIAHTVSSSPHNSSGRVTILDARNNMGMLGTSPGTGRALFGKMMTGSPAQSTLTPPPTTSDGGRYDLSPRAALSNGGCLAHIDVLVRMLSASEDIGRRAITVAHLGDMRAYLGMGLLVTLKEESQLSSMSTGTSMEGVSEERSTDICNAKKLPLGKSVPEEDEDEEEELPFAMTTSSDGGSGENISDPTTQNVNIVKSSENVKARGESTSLPMIHLHFREALMCYFKALTMMKVSISAAQKVTKEVDEVLQQSLSGNISAADKNPYTPLKNRCAASLEWLSGQFSAVLERADAASDQISKLQKANPTRIDGDEEGQVCVEELIYNHSLKCGREGAVKQILGHYDEARSCFRSAGLLAETLLMESKVGDEDRIVLEGYVNSFADQIITLDGLIRVEMRKSRGAAVAVSVVRSQDNDRGSVTTSASRRPSNEDHHEA</sequence>
<protein>
    <recommendedName>
        <fullName evidence="6">Protein kinase domain-containing protein</fullName>
    </recommendedName>
</protein>
<keyword evidence="8" id="KW-1185">Reference proteome</keyword>
<feature type="compositionally biased region" description="Acidic residues" evidence="5">
    <location>
        <begin position="754"/>
        <end position="763"/>
    </location>
</feature>
<dbReference type="Proteomes" id="UP001530293">
    <property type="component" value="Unassembled WGS sequence"/>
</dbReference>
<evidence type="ECO:0000313" key="7">
    <source>
        <dbReference type="EMBL" id="KAL3767562.1"/>
    </source>
</evidence>
<dbReference type="EMBL" id="JALLBG020000075">
    <property type="protein sequence ID" value="KAL3767562.1"/>
    <property type="molecule type" value="Genomic_DNA"/>
</dbReference>
<feature type="region of interest" description="Disordered" evidence="5">
    <location>
        <begin position="549"/>
        <end position="608"/>
    </location>
</feature>
<dbReference type="Pfam" id="PF12063">
    <property type="entry name" value="ATG1-like_MIT1"/>
    <property type="match status" value="1"/>
</dbReference>
<dbReference type="Gene3D" id="1.10.510.10">
    <property type="entry name" value="Transferase(Phosphotransferase) domain 1"/>
    <property type="match status" value="1"/>
</dbReference>
<evidence type="ECO:0000259" key="6">
    <source>
        <dbReference type="PROSITE" id="PS50011"/>
    </source>
</evidence>
<organism evidence="7 8">
    <name type="scientific">Discostella pseudostelligera</name>
    <dbReference type="NCBI Taxonomy" id="259834"/>
    <lineage>
        <taxon>Eukaryota</taxon>
        <taxon>Sar</taxon>
        <taxon>Stramenopiles</taxon>
        <taxon>Ochrophyta</taxon>
        <taxon>Bacillariophyta</taxon>
        <taxon>Coscinodiscophyceae</taxon>
        <taxon>Thalassiosirophycidae</taxon>
        <taxon>Stephanodiscales</taxon>
        <taxon>Stephanodiscaceae</taxon>
        <taxon>Discostella</taxon>
    </lineage>
</organism>
<accession>A0ABD3MV48</accession>
<comment type="caution">
    <text evidence="7">The sequence shown here is derived from an EMBL/GenBank/DDBJ whole genome shotgun (WGS) entry which is preliminary data.</text>
</comment>
<reference evidence="7 8" key="1">
    <citation type="submission" date="2024-10" db="EMBL/GenBank/DDBJ databases">
        <title>Updated reference genomes for cyclostephanoid diatoms.</title>
        <authorList>
            <person name="Roberts W.R."/>
            <person name="Alverson A.J."/>
        </authorList>
    </citation>
    <scope>NUCLEOTIDE SEQUENCE [LARGE SCALE GENOMIC DNA]</scope>
    <source>
        <strain evidence="7 8">AJA232-27</strain>
    </source>
</reference>
<dbReference type="PANTHER" id="PTHR24348:SF22">
    <property type="entry name" value="NON-SPECIFIC SERINE_THREONINE PROTEIN KINASE"/>
    <property type="match status" value="1"/>
</dbReference>
<dbReference type="PANTHER" id="PTHR24348">
    <property type="entry name" value="SERINE/THREONINE-PROTEIN KINASE UNC-51-RELATED"/>
    <property type="match status" value="1"/>
</dbReference>
<feature type="compositionally biased region" description="Basic and acidic residues" evidence="5">
    <location>
        <begin position="551"/>
        <end position="566"/>
    </location>
</feature>
<evidence type="ECO:0000256" key="2">
    <source>
        <dbReference type="ARBA" id="ARBA00022741"/>
    </source>
</evidence>
<keyword evidence="3" id="KW-0418">Kinase</keyword>
<evidence type="ECO:0000256" key="3">
    <source>
        <dbReference type="ARBA" id="ARBA00022777"/>
    </source>
</evidence>
<dbReference type="InterPro" id="IPR045269">
    <property type="entry name" value="Atg1-like"/>
</dbReference>
<dbReference type="GO" id="GO:0005524">
    <property type="term" value="F:ATP binding"/>
    <property type="evidence" value="ECO:0007669"/>
    <property type="project" value="UniProtKB-KW"/>
</dbReference>
<gene>
    <name evidence="7" type="ORF">ACHAWU_000225</name>
</gene>
<feature type="domain" description="Protein kinase" evidence="6">
    <location>
        <begin position="28"/>
        <end position="327"/>
    </location>
</feature>
<dbReference type="SMART" id="SM00220">
    <property type="entry name" value="S_TKc"/>
    <property type="match status" value="1"/>
</dbReference>
<evidence type="ECO:0000256" key="5">
    <source>
        <dbReference type="SAM" id="MobiDB-lite"/>
    </source>
</evidence>
<dbReference type="InterPro" id="IPR011009">
    <property type="entry name" value="Kinase-like_dom_sf"/>
</dbReference>
<feature type="compositionally biased region" description="Polar residues" evidence="5">
    <location>
        <begin position="585"/>
        <end position="608"/>
    </location>
</feature>